<feature type="transmembrane region" description="Helical" evidence="8">
    <location>
        <begin position="173"/>
        <end position="200"/>
    </location>
</feature>
<evidence type="ECO:0000313" key="12">
    <source>
        <dbReference type="Proteomes" id="UP000000377"/>
    </source>
</evidence>
<feature type="compositionally biased region" description="Basic and acidic residues" evidence="9">
    <location>
        <begin position="15"/>
        <end position="29"/>
    </location>
</feature>
<dbReference type="InterPro" id="IPR035906">
    <property type="entry name" value="MetI-like_sf"/>
</dbReference>
<dbReference type="Pfam" id="PF00528">
    <property type="entry name" value="BPD_transp_1"/>
    <property type="match status" value="1"/>
</dbReference>
<keyword evidence="12" id="KW-1185">Reference proteome</keyword>
<feature type="transmembrane region" description="Helical" evidence="8">
    <location>
        <begin position="45"/>
        <end position="68"/>
    </location>
</feature>
<feature type="transmembrane region" description="Helical" evidence="8">
    <location>
        <begin position="282"/>
        <end position="301"/>
    </location>
</feature>
<feature type="region of interest" description="Disordered" evidence="9">
    <location>
        <begin position="1"/>
        <end position="36"/>
    </location>
</feature>
<dbReference type="PANTHER" id="PTHR42929:SF5">
    <property type="entry name" value="ABC TRANSPORTER PERMEASE PROTEIN"/>
    <property type="match status" value="1"/>
</dbReference>
<feature type="transmembrane region" description="Helical" evidence="8">
    <location>
        <begin position="221"/>
        <end position="250"/>
    </location>
</feature>
<dbReference type="EMBL" id="CP002047">
    <property type="protein sequence ID" value="ADI08322.1"/>
    <property type="molecule type" value="Genomic_DNA"/>
</dbReference>
<name>D7C6T5_STRBB</name>
<sequence>MTAPSPGTRPGRPARPADRRAGRQADRARGRSATAVERAPGSRHWLLIVPTALLVLAGFGYPVATIVVRSVTQPEPGLQNFSWLLHDATALEVLGRTLVVAAVATLITLVLGYPYAYLMTVSGPALRGLLMLAVLMPFWTSLMVRVFAWVIILQDHGVLNTVLDALGLGRTQLLGTTTGVLIGMCQILMPFMVLPLFNAMRSIDRRLVQAGMICGAPPWKAFWRVFVPLSLPGVFAGSLMVFILSLGFYITPAVLGSPRQELLPNALYTQISELLNWGRGGALAVALLLTAGVLLAVTAWVSKRVTGKSAQVTGGLEL</sequence>
<dbReference type="SUPFAM" id="SSF161098">
    <property type="entry name" value="MetI-like"/>
    <property type="match status" value="1"/>
</dbReference>
<comment type="similarity">
    <text evidence="2">Belongs to the binding-protein-dependent transport system permease family. CysTW subfamily.</text>
</comment>
<keyword evidence="4" id="KW-1003">Cell membrane</keyword>
<dbReference type="PATRIC" id="fig|749414.3.peg.5377"/>
<evidence type="ECO:0000256" key="9">
    <source>
        <dbReference type="SAM" id="MobiDB-lite"/>
    </source>
</evidence>
<comment type="subcellular location">
    <subcellularLocation>
        <location evidence="1 8">Cell membrane</location>
        <topology evidence="1 8">Multi-pass membrane protein</topology>
    </subcellularLocation>
</comment>
<dbReference type="HOGENOM" id="CLU_016047_18_2_11"/>
<keyword evidence="5 8" id="KW-0812">Transmembrane</keyword>
<evidence type="ECO:0000256" key="6">
    <source>
        <dbReference type="ARBA" id="ARBA00022989"/>
    </source>
</evidence>
<evidence type="ECO:0000256" key="3">
    <source>
        <dbReference type="ARBA" id="ARBA00022448"/>
    </source>
</evidence>
<feature type="compositionally biased region" description="Low complexity" evidence="9">
    <location>
        <begin position="1"/>
        <end position="11"/>
    </location>
</feature>
<feature type="transmembrane region" description="Helical" evidence="8">
    <location>
        <begin position="129"/>
        <end position="153"/>
    </location>
</feature>
<dbReference type="eggNOG" id="COG1176">
    <property type="taxonomic scope" value="Bacteria"/>
</dbReference>
<dbReference type="CDD" id="cd06261">
    <property type="entry name" value="TM_PBP2"/>
    <property type="match status" value="1"/>
</dbReference>
<evidence type="ECO:0000256" key="5">
    <source>
        <dbReference type="ARBA" id="ARBA00022692"/>
    </source>
</evidence>
<evidence type="ECO:0000256" key="8">
    <source>
        <dbReference type="RuleBase" id="RU363032"/>
    </source>
</evidence>
<gene>
    <name evidence="11" type="ordered locus">SBI_05202</name>
</gene>
<protein>
    <recommendedName>
        <fullName evidence="10">ABC transmembrane type-1 domain-containing protein</fullName>
    </recommendedName>
</protein>
<evidence type="ECO:0000259" key="10">
    <source>
        <dbReference type="PROSITE" id="PS50928"/>
    </source>
</evidence>
<dbReference type="KEGG" id="sbh:SBI_05202"/>
<dbReference type="GO" id="GO:0055085">
    <property type="term" value="P:transmembrane transport"/>
    <property type="evidence" value="ECO:0007669"/>
    <property type="project" value="InterPro"/>
</dbReference>
<keyword evidence="3 8" id="KW-0813">Transport</keyword>
<evidence type="ECO:0000256" key="7">
    <source>
        <dbReference type="ARBA" id="ARBA00023136"/>
    </source>
</evidence>
<evidence type="ECO:0000256" key="4">
    <source>
        <dbReference type="ARBA" id="ARBA00022475"/>
    </source>
</evidence>
<dbReference type="GO" id="GO:0005886">
    <property type="term" value="C:plasma membrane"/>
    <property type="evidence" value="ECO:0007669"/>
    <property type="project" value="UniProtKB-SubCell"/>
</dbReference>
<dbReference type="AlphaFoldDB" id="D7C6T5"/>
<keyword evidence="7 8" id="KW-0472">Membrane</keyword>
<proteinExistence type="inferred from homology"/>
<dbReference type="InterPro" id="IPR000515">
    <property type="entry name" value="MetI-like"/>
</dbReference>
<accession>D7C6T5</accession>
<dbReference type="Gene3D" id="1.10.3720.10">
    <property type="entry name" value="MetI-like"/>
    <property type="match status" value="1"/>
</dbReference>
<feature type="domain" description="ABC transmembrane type-1" evidence="10">
    <location>
        <begin position="94"/>
        <end position="298"/>
    </location>
</feature>
<evidence type="ECO:0000256" key="2">
    <source>
        <dbReference type="ARBA" id="ARBA00007069"/>
    </source>
</evidence>
<dbReference type="STRING" id="749414.SBI_05202"/>
<dbReference type="PROSITE" id="PS50928">
    <property type="entry name" value="ABC_TM1"/>
    <property type="match status" value="1"/>
</dbReference>
<feature type="transmembrane region" description="Helical" evidence="8">
    <location>
        <begin position="93"/>
        <end position="117"/>
    </location>
</feature>
<evidence type="ECO:0000313" key="11">
    <source>
        <dbReference type="EMBL" id="ADI08322.1"/>
    </source>
</evidence>
<evidence type="ECO:0000256" key="1">
    <source>
        <dbReference type="ARBA" id="ARBA00004651"/>
    </source>
</evidence>
<dbReference type="PANTHER" id="PTHR42929">
    <property type="entry name" value="INNER MEMBRANE ABC TRANSPORTER PERMEASE PROTEIN YDCU-RELATED-RELATED"/>
    <property type="match status" value="1"/>
</dbReference>
<organism evidence="11 12">
    <name type="scientific">Streptomyces bingchenggensis (strain BCW-1)</name>
    <dbReference type="NCBI Taxonomy" id="749414"/>
    <lineage>
        <taxon>Bacteria</taxon>
        <taxon>Bacillati</taxon>
        <taxon>Actinomycetota</taxon>
        <taxon>Actinomycetes</taxon>
        <taxon>Kitasatosporales</taxon>
        <taxon>Streptomycetaceae</taxon>
        <taxon>Streptomyces</taxon>
    </lineage>
</organism>
<dbReference type="Proteomes" id="UP000000377">
    <property type="component" value="Chromosome"/>
</dbReference>
<dbReference type="RefSeq" id="WP_014177789.1">
    <property type="nucleotide sequence ID" value="NC_016582.1"/>
</dbReference>
<keyword evidence="6 8" id="KW-1133">Transmembrane helix</keyword>
<reference evidence="11 12" key="1">
    <citation type="journal article" date="2010" name="J. Bacteriol.">
        <title>Genome sequence of the milbemycin-producing bacterium Streptomyces bingchenggensis.</title>
        <authorList>
            <person name="Wang X.J."/>
            <person name="Yan Y.J."/>
            <person name="Zhang B."/>
            <person name="An J."/>
            <person name="Wang J.J."/>
            <person name="Tian J."/>
            <person name="Jiang L."/>
            <person name="Chen Y.H."/>
            <person name="Huang S.X."/>
            <person name="Yin M."/>
            <person name="Zhang J."/>
            <person name="Gao A.L."/>
            <person name="Liu C.X."/>
            <person name="Zhu Z.X."/>
            <person name="Xiang W.S."/>
        </authorList>
    </citation>
    <scope>NUCLEOTIDE SEQUENCE [LARGE SCALE GENOMIC DNA]</scope>
    <source>
        <strain evidence="11 12">BCW-1</strain>
    </source>
</reference>